<feature type="transmembrane region" description="Helical" evidence="5">
    <location>
        <begin position="123"/>
        <end position="147"/>
    </location>
</feature>
<dbReference type="GO" id="GO:0055085">
    <property type="term" value="P:transmembrane transport"/>
    <property type="evidence" value="ECO:0007669"/>
    <property type="project" value="InterPro"/>
</dbReference>
<feature type="transmembrane region" description="Helical" evidence="5">
    <location>
        <begin position="374"/>
        <end position="399"/>
    </location>
</feature>
<dbReference type="InterPro" id="IPR036513">
    <property type="entry name" value="STAS_dom_sf"/>
</dbReference>
<dbReference type="PANTHER" id="PTHR11814">
    <property type="entry name" value="SULFATE TRANSPORTER"/>
    <property type="match status" value="1"/>
</dbReference>
<keyword evidence="4 5" id="KW-0472">Membrane</keyword>
<feature type="transmembrane region" description="Helical" evidence="5">
    <location>
        <begin position="167"/>
        <end position="185"/>
    </location>
</feature>
<feature type="transmembrane region" description="Helical" evidence="5">
    <location>
        <begin position="20"/>
        <end position="40"/>
    </location>
</feature>
<dbReference type="PROSITE" id="PS50801">
    <property type="entry name" value="STAS"/>
    <property type="match status" value="1"/>
</dbReference>
<keyword evidence="2 5" id="KW-0812">Transmembrane</keyword>
<dbReference type="Proteomes" id="UP000602050">
    <property type="component" value="Unassembled WGS sequence"/>
</dbReference>
<accession>A0A8J3EJG9</accession>
<name>A0A8J3EJG9_9BACI</name>
<dbReference type="SUPFAM" id="SSF52091">
    <property type="entry name" value="SpoIIaa-like"/>
    <property type="match status" value="1"/>
</dbReference>
<dbReference type="CDD" id="cd07042">
    <property type="entry name" value="STAS_SulP_like_sulfate_transporter"/>
    <property type="match status" value="1"/>
</dbReference>
<evidence type="ECO:0000313" key="7">
    <source>
        <dbReference type="EMBL" id="GGH71768.1"/>
    </source>
</evidence>
<sequence length="575" mass="62259">MLKDERFKGLTPNSLKRDFIAGLTVSIVAIPLGMAFAVASGVKPEYGLYTTIIAGILVSLFGGSKYQIAGPTGAFIPILLVIVLQYGYEGLLIAGFLAGLMLILMGFFNLGNLIKYIPRSVTIGFTAGIAVIIFSGQIGDFLGIEGLEKKEYFHQNMIQIMQNLDKVNWFSIFTAAIGLAVIIFVPKLFPRIPVLLVAIAIPTIIASVFYPNQVVTIGSAFGGIPQGLPRIHFPEITLEKVLTLWQPAFVIAMLGGIESLLSAVVADGMTGKRHNSNRELVGQGIANMVTPLFGGIPATGAIARTATNIKSGAASPLSGIFQGLIVLITLLLFAPYTAYIPLASLAPILMVVAFNMSEHKSFIHMVKLKTSDSLVLIVTFLLTVFVNLTIAVPIGLLLAMASFIKRMSEVLEIERVIPARLKNNANDEMHKFESTCPQISFFTVEGPLFFGAADKFESVITYHINKRPKVLILKMKHVSIIDATGIANLSSLVRDFHKTGGVTLFSEVNPKVEHMLKISGLYDEIGKKYFFQSSTDAVDYAIGIVDSEKCSLCSRKGSPSCNVYLKGQNIRATIS</sequence>
<keyword evidence="8" id="KW-1185">Reference proteome</keyword>
<evidence type="ECO:0000256" key="4">
    <source>
        <dbReference type="ARBA" id="ARBA00023136"/>
    </source>
</evidence>
<feature type="domain" description="STAS" evidence="6">
    <location>
        <begin position="437"/>
        <end position="541"/>
    </location>
</feature>
<dbReference type="InterPro" id="IPR011547">
    <property type="entry name" value="SLC26A/SulP_dom"/>
</dbReference>
<dbReference type="Pfam" id="PF01740">
    <property type="entry name" value="STAS"/>
    <property type="match status" value="1"/>
</dbReference>
<feature type="transmembrane region" description="Helical" evidence="5">
    <location>
        <begin position="192"/>
        <end position="210"/>
    </location>
</feature>
<feature type="transmembrane region" description="Helical" evidence="5">
    <location>
        <begin position="92"/>
        <end position="111"/>
    </location>
</feature>
<gene>
    <name evidence="7" type="ORF">GCM10010978_08040</name>
</gene>
<organism evidence="7 8">
    <name type="scientific">Compostibacillus humi</name>
    <dbReference type="NCBI Taxonomy" id="1245525"/>
    <lineage>
        <taxon>Bacteria</taxon>
        <taxon>Bacillati</taxon>
        <taxon>Bacillota</taxon>
        <taxon>Bacilli</taxon>
        <taxon>Bacillales</taxon>
        <taxon>Bacillaceae</taxon>
        <taxon>Compostibacillus</taxon>
    </lineage>
</organism>
<feature type="transmembrane region" description="Helical" evidence="5">
    <location>
        <begin position="324"/>
        <end position="354"/>
    </location>
</feature>
<proteinExistence type="predicted"/>
<dbReference type="EMBL" id="BMEV01000010">
    <property type="protein sequence ID" value="GGH71768.1"/>
    <property type="molecule type" value="Genomic_DNA"/>
</dbReference>
<evidence type="ECO:0000313" key="8">
    <source>
        <dbReference type="Proteomes" id="UP000602050"/>
    </source>
</evidence>
<evidence type="ECO:0000256" key="2">
    <source>
        <dbReference type="ARBA" id="ARBA00022692"/>
    </source>
</evidence>
<dbReference type="Gene3D" id="3.30.750.24">
    <property type="entry name" value="STAS domain"/>
    <property type="match status" value="1"/>
</dbReference>
<keyword evidence="3 5" id="KW-1133">Transmembrane helix</keyword>
<dbReference type="NCBIfam" id="TIGR00815">
    <property type="entry name" value="sulP"/>
    <property type="match status" value="1"/>
</dbReference>
<comment type="caution">
    <text evidence="7">The sequence shown here is derived from an EMBL/GenBank/DDBJ whole genome shotgun (WGS) entry which is preliminary data.</text>
</comment>
<dbReference type="Pfam" id="PF00916">
    <property type="entry name" value="Sulfate_transp"/>
    <property type="match status" value="1"/>
</dbReference>
<reference evidence="7" key="1">
    <citation type="journal article" date="2014" name="Int. J. Syst. Evol. Microbiol.">
        <title>Complete genome sequence of Corynebacterium casei LMG S-19264T (=DSM 44701T), isolated from a smear-ripened cheese.</title>
        <authorList>
            <consortium name="US DOE Joint Genome Institute (JGI-PGF)"/>
            <person name="Walter F."/>
            <person name="Albersmeier A."/>
            <person name="Kalinowski J."/>
            <person name="Ruckert C."/>
        </authorList>
    </citation>
    <scope>NUCLEOTIDE SEQUENCE</scope>
    <source>
        <strain evidence="7">CGMCC 1.12360</strain>
    </source>
</reference>
<dbReference type="AlphaFoldDB" id="A0A8J3EJG9"/>
<dbReference type="InterPro" id="IPR002645">
    <property type="entry name" value="STAS_dom"/>
</dbReference>
<feature type="transmembrane region" description="Helical" evidence="5">
    <location>
        <begin position="244"/>
        <end position="266"/>
    </location>
</feature>
<comment type="subcellular location">
    <subcellularLocation>
        <location evidence="1">Membrane</location>
        <topology evidence="1">Multi-pass membrane protein</topology>
    </subcellularLocation>
</comment>
<evidence type="ECO:0000256" key="3">
    <source>
        <dbReference type="ARBA" id="ARBA00022989"/>
    </source>
</evidence>
<dbReference type="RefSeq" id="WP_188391089.1">
    <property type="nucleotide sequence ID" value="NZ_BMEV01000010.1"/>
</dbReference>
<evidence type="ECO:0000256" key="1">
    <source>
        <dbReference type="ARBA" id="ARBA00004141"/>
    </source>
</evidence>
<evidence type="ECO:0000259" key="6">
    <source>
        <dbReference type="PROSITE" id="PS50801"/>
    </source>
</evidence>
<evidence type="ECO:0000256" key="5">
    <source>
        <dbReference type="SAM" id="Phobius"/>
    </source>
</evidence>
<dbReference type="GO" id="GO:0016020">
    <property type="term" value="C:membrane"/>
    <property type="evidence" value="ECO:0007669"/>
    <property type="project" value="UniProtKB-SubCell"/>
</dbReference>
<feature type="transmembrane region" description="Helical" evidence="5">
    <location>
        <begin position="68"/>
        <end position="86"/>
    </location>
</feature>
<protein>
    <submittedName>
        <fullName evidence="7">Sodium-independent anion transporter</fullName>
    </submittedName>
</protein>
<feature type="transmembrane region" description="Helical" evidence="5">
    <location>
        <begin position="46"/>
        <end position="63"/>
    </location>
</feature>
<reference evidence="7" key="2">
    <citation type="submission" date="2020-09" db="EMBL/GenBank/DDBJ databases">
        <authorList>
            <person name="Sun Q."/>
            <person name="Zhou Y."/>
        </authorList>
    </citation>
    <scope>NUCLEOTIDE SEQUENCE</scope>
    <source>
        <strain evidence="7">CGMCC 1.12360</strain>
    </source>
</reference>
<dbReference type="InterPro" id="IPR001902">
    <property type="entry name" value="SLC26A/SulP_fam"/>
</dbReference>